<dbReference type="AlphaFoldDB" id="A0A4Q1HLD2"/>
<dbReference type="OrthoDB" id="735874at2"/>
<evidence type="ECO:0000256" key="1">
    <source>
        <dbReference type="SAM" id="MobiDB-lite"/>
    </source>
</evidence>
<protein>
    <recommendedName>
        <fullName evidence="4">NERD domain-containing protein</fullName>
    </recommendedName>
</protein>
<evidence type="ECO:0008006" key="4">
    <source>
        <dbReference type="Google" id="ProtNLM"/>
    </source>
</evidence>
<gene>
    <name evidence="2" type="ORF">C7R54_13155</name>
</gene>
<keyword evidence="3" id="KW-1185">Reference proteome</keyword>
<sequence length="556" mass="61407">MADSLTRLLQTLRPCLSTELVAALVKEGVAPATARQRVSRSTEIKKLAHLVFPRGARFVYLQSDYASPEFWHELVKRLLQHSASYGGGLAALMARGGVMPVRHFLIACGAPIAQKGHIPAQGVLDRLKSAQLVTCFDAPGIGECIELAQTVEATPWELNRLRARLNTEAVLLSAVKDWARNLALVSYNTVALRDTDDGQPRVGTFNWDLTGASYLGPLTQWDKAANKKKPGYLVCDVLLGVNVAAHELQPFINKCTSLRALAKVGRCMQVFVADGYTPEAFALARENGVVPATTTSLFGLEVAKALRELTDILKDAYLRPDSFDRVAAVFDKLSHIEGAATNLRGALFEYIVADLVRQRDPHTSIDLNEILKDDAGGQAEVDVLVYHANQSVRFIECKGYKPGGTVPDEMVEVWLKERIPVMRRSPQATWQWRECRQVFEYWTSGVLSVRARGLIADEAARVKRYDLRVVEGDELGRLVAGTNSTALKKTFRQHFQAHPLSEIERVAKRPPRRLAIPPPSRLSTRNPQDFEITTPLLGAPTADDDALDDVVDNSNS</sequence>
<evidence type="ECO:0000313" key="2">
    <source>
        <dbReference type="EMBL" id="RXN90445.1"/>
    </source>
</evidence>
<comment type="caution">
    <text evidence="2">The sequence shown here is derived from an EMBL/GenBank/DDBJ whole genome shotgun (WGS) entry which is preliminary data.</text>
</comment>
<dbReference type="EMBL" id="PYAL01000003">
    <property type="protein sequence ID" value="RXN90445.1"/>
    <property type="molecule type" value="Genomic_DNA"/>
</dbReference>
<accession>A0A4Q1HLD2</accession>
<feature type="region of interest" description="Disordered" evidence="1">
    <location>
        <begin position="507"/>
        <end position="556"/>
    </location>
</feature>
<evidence type="ECO:0000313" key="3">
    <source>
        <dbReference type="Proteomes" id="UP000290849"/>
    </source>
</evidence>
<feature type="compositionally biased region" description="Acidic residues" evidence="1">
    <location>
        <begin position="542"/>
        <end position="556"/>
    </location>
</feature>
<name>A0A4Q1HLD2_9BURK</name>
<organism evidence="2 3">
    <name type="scientific">Achromobacter aloeverae</name>
    <dbReference type="NCBI Taxonomy" id="1750518"/>
    <lineage>
        <taxon>Bacteria</taxon>
        <taxon>Pseudomonadati</taxon>
        <taxon>Pseudomonadota</taxon>
        <taxon>Betaproteobacteria</taxon>
        <taxon>Burkholderiales</taxon>
        <taxon>Alcaligenaceae</taxon>
        <taxon>Achromobacter</taxon>
    </lineage>
</organism>
<dbReference type="Proteomes" id="UP000290849">
    <property type="component" value="Unassembled WGS sequence"/>
</dbReference>
<reference evidence="2 3" key="1">
    <citation type="journal article" date="2017" name="Int. J. Syst. Evol. Microbiol.">
        <title>Achromobacter aloeverae sp. nov., isolated from the root of Aloe vera (L.) Burm.f.</title>
        <authorList>
            <person name="Kuncharoen N."/>
            <person name="Muramatsu Y."/>
            <person name="Shibata C."/>
            <person name="Kamakura Y."/>
            <person name="Nakagawa Y."/>
            <person name="Tanasupawat S."/>
        </authorList>
    </citation>
    <scope>NUCLEOTIDE SEQUENCE [LARGE SCALE GENOMIC DNA]</scope>
    <source>
        <strain evidence="2 3">AVA-1</strain>
    </source>
</reference>
<proteinExistence type="predicted"/>